<dbReference type="RefSeq" id="WP_145066117.1">
    <property type="nucleotide sequence ID" value="NZ_CP036287.1"/>
</dbReference>
<accession>A0A518BL68</accession>
<dbReference type="InterPro" id="IPR056490">
    <property type="entry name" value="Rcc01698_C"/>
</dbReference>
<evidence type="ECO:0000259" key="1">
    <source>
        <dbReference type="Pfam" id="PF23666"/>
    </source>
</evidence>
<proteinExistence type="predicted"/>
<dbReference type="KEGG" id="pbap:Pla133_28090"/>
<evidence type="ECO:0000313" key="2">
    <source>
        <dbReference type="EMBL" id="QDU67721.1"/>
    </source>
</evidence>
<gene>
    <name evidence="2" type="ORF">Pla133_28090</name>
</gene>
<dbReference type="AlphaFoldDB" id="A0A518BL68"/>
<reference evidence="2 3" key="1">
    <citation type="submission" date="2019-02" db="EMBL/GenBank/DDBJ databases">
        <title>Deep-cultivation of Planctomycetes and their phenomic and genomic characterization uncovers novel biology.</title>
        <authorList>
            <person name="Wiegand S."/>
            <person name="Jogler M."/>
            <person name="Boedeker C."/>
            <person name="Pinto D."/>
            <person name="Vollmers J."/>
            <person name="Rivas-Marin E."/>
            <person name="Kohn T."/>
            <person name="Peeters S.H."/>
            <person name="Heuer A."/>
            <person name="Rast P."/>
            <person name="Oberbeckmann S."/>
            <person name="Bunk B."/>
            <person name="Jeske O."/>
            <person name="Meyerdierks A."/>
            <person name="Storesund J.E."/>
            <person name="Kallscheuer N."/>
            <person name="Luecker S."/>
            <person name="Lage O.M."/>
            <person name="Pohl T."/>
            <person name="Merkel B.J."/>
            <person name="Hornburger P."/>
            <person name="Mueller R.-W."/>
            <person name="Bruemmer F."/>
            <person name="Labrenz M."/>
            <person name="Spormann A.M."/>
            <person name="Op den Camp H."/>
            <person name="Overmann J."/>
            <person name="Amann R."/>
            <person name="Jetten M.S.M."/>
            <person name="Mascher T."/>
            <person name="Medema M.H."/>
            <person name="Devos D.P."/>
            <person name="Kaster A.-K."/>
            <person name="Ovreas L."/>
            <person name="Rohde M."/>
            <person name="Galperin M.Y."/>
            <person name="Jogler C."/>
        </authorList>
    </citation>
    <scope>NUCLEOTIDE SEQUENCE [LARGE SCALE GENOMIC DNA]</scope>
    <source>
        <strain evidence="2 3">Pla133</strain>
    </source>
</reference>
<dbReference type="Pfam" id="PF23666">
    <property type="entry name" value="Rcc01698_C"/>
    <property type="match status" value="1"/>
</dbReference>
<keyword evidence="3" id="KW-1185">Reference proteome</keyword>
<evidence type="ECO:0000313" key="3">
    <source>
        <dbReference type="Proteomes" id="UP000316921"/>
    </source>
</evidence>
<dbReference type="Proteomes" id="UP000316921">
    <property type="component" value="Chromosome"/>
</dbReference>
<dbReference type="EMBL" id="CP036287">
    <property type="protein sequence ID" value="QDU67721.1"/>
    <property type="molecule type" value="Genomic_DNA"/>
</dbReference>
<sequence length="310" mass="32925">MTELDPFPSVYAVAVEVPDPLGPAIRVAAAVTERFTNQVGIYWTRTPGSGYRGVGATTGVGRVGRALSVLPSADPDLWDNSGEVLVELARGTLESRPTSDVERGANLAVLGGEVIAFATAALEGERTYRLSGIARGLLDTAARTGTHAIGEPFMLLDEATLRIPYHPDQWGDEVTLRAVRAGRSIADAPDFATVTLAGASALPRAPGALQATEVAGGLQVSWARRSRHRNRVVDAPAMVPLDEPFERFEIEVAMGGAPVRVETVEAATSWLYSMAMQFEDASVLATKTIRVRQLGAWGRGRPAEVEAVPA</sequence>
<feature type="domain" description="Rcc01698-like C-terminal" evidence="1">
    <location>
        <begin position="62"/>
        <end position="154"/>
    </location>
</feature>
<organism evidence="2 3">
    <name type="scientific">Engelhardtia mirabilis</name>
    <dbReference type="NCBI Taxonomy" id="2528011"/>
    <lineage>
        <taxon>Bacteria</taxon>
        <taxon>Pseudomonadati</taxon>
        <taxon>Planctomycetota</taxon>
        <taxon>Planctomycetia</taxon>
        <taxon>Planctomycetia incertae sedis</taxon>
        <taxon>Engelhardtia</taxon>
    </lineage>
</organism>
<protein>
    <recommendedName>
        <fullName evidence="1">Rcc01698-like C-terminal domain-containing protein</fullName>
    </recommendedName>
</protein>
<name>A0A518BL68_9BACT</name>